<keyword evidence="3" id="KW-1185">Reference proteome</keyword>
<evidence type="ECO:0000313" key="3">
    <source>
        <dbReference type="Proteomes" id="UP000013827"/>
    </source>
</evidence>
<keyword evidence="1" id="KW-0812">Transmembrane</keyword>
<dbReference type="Proteomes" id="UP000013827">
    <property type="component" value="Unassembled WGS sequence"/>
</dbReference>
<reference evidence="2" key="2">
    <citation type="submission" date="2024-10" db="UniProtKB">
        <authorList>
            <consortium name="EnsemblProtists"/>
        </authorList>
    </citation>
    <scope>IDENTIFICATION</scope>
</reference>
<dbReference type="RefSeq" id="XP_005760263.1">
    <property type="nucleotide sequence ID" value="XM_005760206.1"/>
</dbReference>
<dbReference type="KEGG" id="ehx:EMIHUDRAFT_249368"/>
<accession>A0A0D3I999</accession>
<evidence type="ECO:0000256" key="1">
    <source>
        <dbReference type="SAM" id="Phobius"/>
    </source>
</evidence>
<sequence>MRLSDPLVSAAAAVAYGVVVSVHFHIYVRWTEQNAFGAVAVHAVSIAGFLASMSLCAWDARLGAVMVAVVNLCHNWLIHGCKLRQPYVIGAVAYLLAAHSTMFCVHTDIVGKTCEHSGEESLSECEDEGGWTAVEVQRCSRAVSGGDLLRSVRLGPFFSVPGQWRSLMTHSLRGLLNDGDRVVSFVGAPVTEAGTRIGFPPLHVHHVHVRKPERSGAMQPPVGRERASHWFETHGDYSRGDDFGVGARSAAGYATRLPEGHCYVVTSAEQIDLNAEVNDVRVDASGASELSYYLEAAFTLAPDADCKPVSKFWLRRPRSRELPTDVWERYAAPSTDSVTWWSGKMPSSGRLLHAWLHTHRSRFGGANHWLLLLAAGPEVVNCAALGITPADGVDVAPVRNASFARAALAAAARVVCEDDASQPNSVSLRGHGSEGVADGDYDRRGGLSCRDWSFGVGDAWTVVAFSAARFLPHLRVTPQHTELWMFVDLPGVPNSTATSSPDAPDSPFFTDEANVCWAETRLAAPFSRRPAASLALAALLVLVALASSPRHSFLPWAWRTRGQYLRLPCDSGVS</sequence>
<dbReference type="PaxDb" id="2903-EOD07834"/>
<dbReference type="AlphaFoldDB" id="A0A0D3I999"/>
<proteinExistence type="predicted"/>
<dbReference type="EnsemblProtists" id="EOD07834">
    <property type="protein sequence ID" value="EOD07834"/>
    <property type="gene ID" value="EMIHUDRAFT_249368"/>
</dbReference>
<evidence type="ECO:0000313" key="2">
    <source>
        <dbReference type="EnsemblProtists" id="EOD07834"/>
    </source>
</evidence>
<organism evidence="2 3">
    <name type="scientific">Emiliania huxleyi (strain CCMP1516)</name>
    <dbReference type="NCBI Taxonomy" id="280463"/>
    <lineage>
        <taxon>Eukaryota</taxon>
        <taxon>Haptista</taxon>
        <taxon>Haptophyta</taxon>
        <taxon>Prymnesiophyceae</taxon>
        <taxon>Isochrysidales</taxon>
        <taxon>Noelaerhabdaceae</taxon>
        <taxon>Emiliania</taxon>
    </lineage>
</organism>
<dbReference type="HOGENOM" id="CLU_574203_0_0_1"/>
<reference evidence="3" key="1">
    <citation type="journal article" date="2013" name="Nature">
        <title>Pan genome of the phytoplankton Emiliania underpins its global distribution.</title>
        <authorList>
            <person name="Read B.A."/>
            <person name="Kegel J."/>
            <person name="Klute M.J."/>
            <person name="Kuo A."/>
            <person name="Lefebvre S.C."/>
            <person name="Maumus F."/>
            <person name="Mayer C."/>
            <person name="Miller J."/>
            <person name="Monier A."/>
            <person name="Salamov A."/>
            <person name="Young J."/>
            <person name="Aguilar M."/>
            <person name="Claverie J.M."/>
            <person name="Frickenhaus S."/>
            <person name="Gonzalez K."/>
            <person name="Herman E.K."/>
            <person name="Lin Y.C."/>
            <person name="Napier J."/>
            <person name="Ogata H."/>
            <person name="Sarno A.F."/>
            <person name="Shmutz J."/>
            <person name="Schroeder D."/>
            <person name="de Vargas C."/>
            <person name="Verret F."/>
            <person name="von Dassow P."/>
            <person name="Valentin K."/>
            <person name="Van de Peer Y."/>
            <person name="Wheeler G."/>
            <person name="Dacks J.B."/>
            <person name="Delwiche C.F."/>
            <person name="Dyhrman S.T."/>
            <person name="Glockner G."/>
            <person name="John U."/>
            <person name="Richards T."/>
            <person name="Worden A.Z."/>
            <person name="Zhang X."/>
            <person name="Grigoriev I.V."/>
            <person name="Allen A.E."/>
            <person name="Bidle K."/>
            <person name="Borodovsky M."/>
            <person name="Bowler C."/>
            <person name="Brownlee C."/>
            <person name="Cock J.M."/>
            <person name="Elias M."/>
            <person name="Gladyshev V.N."/>
            <person name="Groth M."/>
            <person name="Guda C."/>
            <person name="Hadaegh A."/>
            <person name="Iglesias-Rodriguez M.D."/>
            <person name="Jenkins J."/>
            <person name="Jones B.M."/>
            <person name="Lawson T."/>
            <person name="Leese F."/>
            <person name="Lindquist E."/>
            <person name="Lobanov A."/>
            <person name="Lomsadze A."/>
            <person name="Malik S.B."/>
            <person name="Marsh M.E."/>
            <person name="Mackinder L."/>
            <person name="Mock T."/>
            <person name="Mueller-Roeber B."/>
            <person name="Pagarete A."/>
            <person name="Parker M."/>
            <person name="Probert I."/>
            <person name="Quesneville H."/>
            <person name="Raines C."/>
            <person name="Rensing S.A."/>
            <person name="Riano-Pachon D.M."/>
            <person name="Richier S."/>
            <person name="Rokitta S."/>
            <person name="Shiraiwa Y."/>
            <person name="Soanes D.M."/>
            <person name="van der Giezen M."/>
            <person name="Wahlund T.M."/>
            <person name="Williams B."/>
            <person name="Wilson W."/>
            <person name="Wolfe G."/>
            <person name="Wurch L.L."/>
        </authorList>
    </citation>
    <scope>NUCLEOTIDE SEQUENCE</scope>
</reference>
<feature type="transmembrane region" description="Helical" evidence="1">
    <location>
        <begin position="6"/>
        <end position="28"/>
    </location>
</feature>
<feature type="transmembrane region" description="Helical" evidence="1">
    <location>
        <begin position="35"/>
        <end position="54"/>
    </location>
</feature>
<keyword evidence="1" id="KW-1133">Transmembrane helix</keyword>
<protein>
    <submittedName>
        <fullName evidence="2">Uncharacterized protein</fullName>
    </submittedName>
</protein>
<keyword evidence="1" id="KW-0472">Membrane</keyword>
<name>A0A0D3I999_EMIH1</name>
<dbReference type="GeneID" id="17253985"/>